<evidence type="ECO:0000313" key="2">
    <source>
        <dbReference type="Proteomes" id="UP000664859"/>
    </source>
</evidence>
<evidence type="ECO:0000313" key="1">
    <source>
        <dbReference type="EMBL" id="KAG5183610.1"/>
    </source>
</evidence>
<keyword evidence="2" id="KW-1185">Reference proteome</keyword>
<proteinExistence type="predicted"/>
<dbReference type="AlphaFoldDB" id="A0A836CEK8"/>
<name>A0A836CEK8_9STRA</name>
<organism evidence="1 2">
    <name type="scientific">Tribonema minus</name>
    <dbReference type="NCBI Taxonomy" id="303371"/>
    <lineage>
        <taxon>Eukaryota</taxon>
        <taxon>Sar</taxon>
        <taxon>Stramenopiles</taxon>
        <taxon>Ochrophyta</taxon>
        <taxon>PX clade</taxon>
        <taxon>Xanthophyceae</taxon>
        <taxon>Tribonematales</taxon>
        <taxon>Tribonemataceae</taxon>
        <taxon>Tribonema</taxon>
    </lineage>
</organism>
<dbReference type="EMBL" id="JAFCMP010000200">
    <property type="protein sequence ID" value="KAG5183610.1"/>
    <property type="molecule type" value="Genomic_DNA"/>
</dbReference>
<reference evidence="1" key="1">
    <citation type="submission" date="2021-02" db="EMBL/GenBank/DDBJ databases">
        <title>First Annotated Genome of the Yellow-green Alga Tribonema minus.</title>
        <authorList>
            <person name="Mahan K.M."/>
        </authorList>
    </citation>
    <scope>NUCLEOTIDE SEQUENCE</scope>
    <source>
        <strain evidence="1">UTEX B ZZ1240</strain>
    </source>
</reference>
<gene>
    <name evidence="1" type="ORF">JKP88DRAFT_255765</name>
</gene>
<comment type="caution">
    <text evidence="1">The sequence shown here is derived from an EMBL/GenBank/DDBJ whole genome shotgun (WGS) entry which is preliminary data.</text>
</comment>
<sequence>MEQRIVKLQPGVVACDVDWAAPVYKRQQPCRYMVLRTDKPGGGASEEEFPKSSVADAAVVTCIAQTTDADIAWRYTTCVHLNALIDLAEARAHSDATICARQAAEELGVPVVLACRPLDIIALRMGEAIAASTSNPVVMLKACLGHALASSAQVWGDPIELPEQHATDHDKYYEALAKTNPQLYKAFVTEHAAYTVEGLLHYMQTTGTKRGCLLVGMRHKRAVDQYLKEKHEAQEVVLSADDVAALVQD</sequence>
<dbReference type="Proteomes" id="UP000664859">
    <property type="component" value="Unassembled WGS sequence"/>
</dbReference>
<accession>A0A836CEK8</accession>
<protein>
    <submittedName>
        <fullName evidence="1">Uncharacterized protein</fullName>
    </submittedName>
</protein>